<dbReference type="InterPro" id="IPR013039">
    <property type="entry name" value="DUF1588"/>
</dbReference>
<dbReference type="Pfam" id="PF07631">
    <property type="entry name" value="PSD4"/>
    <property type="match status" value="1"/>
</dbReference>
<dbReference type="InterPro" id="IPR013042">
    <property type="entry name" value="DUF1592"/>
</dbReference>
<feature type="domain" description="DUF1585" evidence="1">
    <location>
        <begin position="905"/>
        <end position="977"/>
    </location>
</feature>
<dbReference type="Pfam" id="PF07637">
    <property type="entry name" value="PSD5"/>
    <property type="match status" value="1"/>
</dbReference>
<evidence type="ECO:0000259" key="6">
    <source>
        <dbReference type="Pfam" id="PF07637"/>
    </source>
</evidence>
<dbReference type="AlphaFoldDB" id="A0A517QML2"/>
<dbReference type="InterPro" id="IPR013036">
    <property type="entry name" value="DUF1587"/>
</dbReference>
<organism evidence="7 8">
    <name type="scientific">Thalassoglobus polymorphus</name>
    <dbReference type="NCBI Taxonomy" id="2527994"/>
    <lineage>
        <taxon>Bacteria</taxon>
        <taxon>Pseudomonadati</taxon>
        <taxon>Planctomycetota</taxon>
        <taxon>Planctomycetia</taxon>
        <taxon>Planctomycetales</taxon>
        <taxon>Planctomycetaceae</taxon>
        <taxon>Thalassoglobus</taxon>
    </lineage>
</organism>
<reference evidence="7 8" key="1">
    <citation type="submission" date="2019-02" db="EMBL/GenBank/DDBJ databases">
        <title>Deep-cultivation of Planctomycetes and their phenomic and genomic characterization uncovers novel biology.</title>
        <authorList>
            <person name="Wiegand S."/>
            <person name="Jogler M."/>
            <person name="Boedeker C."/>
            <person name="Pinto D."/>
            <person name="Vollmers J."/>
            <person name="Rivas-Marin E."/>
            <person name="Kohn T."/>
            <person name="Peeters S.H."/>
            <person name="Heuer A."/>
            <person name="Rast P."/>
            <person name="Oberbeckmann S."/>
            <person name="Bunk B."/>
            <person name="Jeske O."/>
            <person name="Meyerdierks A."/>
            <person name="Storesund J.E."/>
            <person name="Kallscheuer N."/>
            <person name="Luecker S."/>
            <person name="Lage O.M."/>
            <person name="Pohl T."/>
            <person name="Merkel B.J."/>
            <person name="Hornburger P."/>
            <person name="Mueller R.-W."/>
            <person name="Bruemmer F."/>
            <person name="Labrenz M."/>
            <person name="Spormann A.M."/>
            <person name="Op den Camp H."/>
            <person name="Overmann J."/>
            <person name="Amann R."/>
            <person name="Jetten M.S.M."/>
            <person name="Mascher T."/>
            <person name="Medema M.H."/>
            <person name="Devos D.P."/>
            <person name="Kaster A.-K."/>
            <person name="Ovreas L."/>
            <person name="Rohde M."/>
            <person name="Galperin M.Y."/>
            <person name="Jogler C."/>
        </authorList>
    </citation>
    <scope>NUCLEOTIDE SEQUENCE [LARGE SCALE GENOMIC DNA]</scope>
    <source>
        <strain evidence="7 8">Mal48</strain>
    </source>
</reference>
<proteinExistence type="predicted"/>
<feature type="domain" description="DUF1587" evidence="2">
    <location>
        <begin position="142"/>
        <end position="205"/>
    </location>
</feature>
<feature type="domain" description="Cytochrome C Planctomycete-type" evidence="5">
    <location>
        <begin position="57"/>
        <end position="104"/>
    </location>
</feature>
<keyword evidence="8" id="KW-1185">Reference proteome</keyword>
<dbReference type="InterPro" id="IPR013043">
    <property type="entry name" value="DUF1595"/>
</dbReference>
<evidence type="ECO:0000259" key="1">
    <source>
        <dbReference type="Pfam" id="PF07624"/>
    </source>
</evidence>
<evidence type="ECO:0000259" key="5">
    <source>
        <dbReference type="Pfam" id="PF07635"/>
    </source>
</evidence>
<evidence type="ECO:0000259" key="3">
    <source>
        <dbReference type="Pfam" id="PF07627"/>
    </source>
</evidence>
<dbReference type="Proteomes" id="UP000315724">
    <property type="component" value="Chromosome"/>
</dbReference>
<dbReference type="Pfam" id="PF07626">
    <property type="entry name" value="PSD3"/>
    <property type="match status" value="1"/>
</dbReference>
<dbReference type="SUPFAM" id="SSF46626">
    <property type="entry name" value="Cytochrome c"/>
    <property type="match status" value="1"/>
</dbReference>
<dbReference type="RefSeq" id="WP_145198409.1">
    <property type="nucleotide sequence ID" value="NZ_CP036267.1"/>
</dbReference>
<dbReference type="EMBL" id="CP036267">
    <property type="protein sequence ID" value="QDT32841.1"/>
    <property type="molecule type" value="Genomic_DNA"/>
</dbReference>
<evidence type="ECO:0008006" key="9">
    <source>
        <dbReference type="Google" id="ProtNLM"/>
    </source>
</evidence>
<evidence type="ECO:0000313" key="8">
    <source>
        <dbReference type="Proteomes" id="UP000315724"/>
    </source>
</evidence>
<dbReference type="GO" id="GO:0009055">
    <property type="term" value="F:electron transfer activity"/>
    <property type="evidence" value="ECO:0007669"/>
    <property type="project" value="InterPro"/>
</dbReference>
<name>A0A517QML2_9PLAN</name>
<dbReference type="InterPro" id="IPR011478">
    <property type="entry name" value="DUF1585"/>
</dbReference>
<sequence>MSALSFDFSSIPLSRSLLIVFAGLFCAQLSLADEEQTRVALHKKFDEKVAPYLKSFCMDCHGADLQEAKLDLSLFKSTQDVSSAHGLWEIVLTRLEAGEMPPEDSEPAPSQEQTKEIVDWIHALRTFDASQNAGDPGVVLARRLSNSEYNNSIRDITSVDIQPTRSFPVDPANEAGFDNSGESLAMSPALLKKYLEAAREVSEHLVLSPSGLSFAPHPVITDTDRDKYCVKRIISFYNSQATDLADYFFVCWQYKFQQQAGSSIEDFARQSGLSPKYAKTLWNRLNIEEEIGPVATLQKKFHAIPQNAEEKDARAECLTIRDDITHIRSQLVFKFDNLEIREVHKGAQPFVLWKNEQYATHRRKLNENALFQEGETIPKGTPKELILPSDPERKQQHLEKLKEFCSLFPDAFYISERGRDYLGVPKAKQEKGRLLSAGFHSMMGYFRDDSPLYELMLSEQQQQELDSLWQELDFVAFAPKRQYEGFLWFERTDSRYMREPQFDFARPENKASASEAMIQKLSEVYLEKAIRNGGTEVPLKAIEDYFENINRQIRWVESERIKSEPAHLNDLLVFANHAWRRKLSDSERAELTQFYQMLREEEDLSHEDAVRDTLVSILMSPHFLFRMDMASTGEGTRPLTGTELASRLSYFLWSSTPDEKLIEAFTGSVGPHENSKIISQQVRRMLKDEKIEGLAYEFFANWLDIRRFEEHNSVDRNRYPEFTNELRAAMFEEPIHLFLSLIKNDGSLLELLDSQSTFVNPVLAKHYGMDDLEFQGDEWTFLPDATKYGRGGLLSMSVFLTKNSPGLRTSPVKRGNWVVSRLLGERVPPPPPNIPELPEDESQLENVSLRELLAKHRDNKSCASCHDKIDSIGLAFEGFGPVGEKREQDFNGRTVELEVVYPNGFKGEGVNGLHQYLTQYRQQEFIENFCRKLLTFALGRRLTLSDEGLIVKMQEQLKTNDYRLAPVIETIVTSPQFLTKHGGEFLVREP</sequence>
<evidence type="ECO:0000259" key="2">
    <source>
        <dbReference type="Pfam" id="PF07626"/>
    </source>
</evidence>
<dbReference type="Pfam" id="PF07627">
    <property type="entry name" value="PSCyt3"/>
    <property type="match status" value="1"/>
</dbReference>
<dbReference type="KEGG" id="tpol:Mal48_20890"/>
<evidence type="ECO:0000259" key="4">
    <source>
        <dbReference type="Pfam" id="PF07631"/>
    </source>
</evidence>
<dbReference type="InterPro" id="IPR011429">
    <property type="entry name" value="Cyt_c_Planctomycete-type"/>
</dbReference>
<accession>A0A517QML2</accession>
<dbReference type="Pfam" id="PF07624">
    <property type="entry name" value="PSD2"/>
    <property type="match status" value="1"/>
</dbReference>
<feature type="domain" description="DUF1588" evidence="3">
    <location>
        <begin position="790"/>
        <end position="889"/>
    </location>
</feature>
<dbReference type="OrthoDB" id="175242at2"/>
<gene>
    <name evidence="7" type="ORF">Mal48_20890</name>
</gene>
<feature type="domain" description="DUF1595" evidence="6">
    <location>
        <begin position="574"/>
        <end position="627"/>
    </location>
</feature>
<dbReference type="Pfam" id="PF07635">
    <property type="entry name" value="PSCyt1"/>
    <property type="match status" value="1"/>
</dbReference>
<dbReference type="InterPro" id="IPR036909">
    <property type="entry name" value="Cyt_c-like_dom_sf"/>
</dbReference>
<protein>
    <recommendedName>
        <fullName evidence="9">Planctomycete cytochrome C</fullName>
    </recommendedName>
</protein>
<feature type="domain" description="DUF1592" evidence="4">
    <location>
        <begin position="639"/>
        <end position="769"/>
    </location>
</feature>
<evidence type="ECO:0000313" key="7">
    <source>
        <dbReference type="EMBL" id="QDT32841.1"/>
    </source>
</evidence>
<dbReference type="GO" id="GO:0020037">
    <property type="term" value="F:heme binding"/>
    <property type="evidence" value="ECO:0007669"/>
    <property type="project" value="InterPro"/>
</dbReference>